<dbReference type="STRING" id="698758.AXY_22720"/>
<dbReference type="OrthoDB" id="9802676at2"/>
<organism evidence="1 2">
    <name type="scientific">Amphibacillus xylanus (strain ATCC 51415 / DSM 6626 / JCM 7361 / LMG 17667 / NBRC 15112 / Ep01)</name>
    <dbReference type="NCBI Taxonomy" id="698758"/>
    <lineage>
        <taxon>Bacteria</taxon>
        <taxon>Bacillati</taxon>
        <taxon>Bacillota</taxon>
        <taxon>Bacilli</taxon>
        <taxon>Bacillales</taxon>
        <taxon>Bacillaceae</taxon>
        <taxon>Amphibacillus</taxon>
    </lineage>
</organism>
<gene>
    <name evidence="1" type="ordered locus">AXY_22720</name>
</gene>
<sequence>MISEVDLKHLRRSVELAKMALDKGDEPFGSVLVSQKGEVLFSKTEFKLYWCC</sequence>
<dbReference type="KEGG" id="axl:AXY_22720"/>
<evidence type="ECO:0000313" key="2">
    <source>
        <dbReference type="Proteomes" id="UP000006294"/>
    </source>
</evidence>
<name>K0J0R5_AMPXN</name>
<dbReference type="GO" id="GO:0003824">
    <property type="term" value="F:catalytic activity"/>
    <property type="evidence" value="ECO:0007669"/>
    <property type="project" value="InterPro"/>
</dbReference>
<protein>
    <recommendedName>
        <fullName evidence="3">CMP/dCMP-type deaminase domain-containing protein</fullName>
    </recommendedName>
</protein>
<dbReference type="eggNOG" id="COG0590">
    <property type="taxonomic scope" value="Bacteria"/>
</dbReference>
<accession>K0J0R5</accession>
<dbReference type="EMBL" id="AP012050">
    <property type="protein sequence ID" value="BAM48404.1"/>
    <property type="molecule type" value="Genomic_DNA"/>
</dbReference>
<keyword evidence="2" id="KW-1185">Reference proteome</keyword>
<dbReference type="SUPFAM" id="SSF53927">
    <property type="entry name" value="Cytidine deaminase-like"/>
    <property type="match status" value="1"/>
</dbReference>
<dbReference type="HOGENOM" id="CLU_3076080_0_0_9"/>
<reference evidence="1 2" key="1">
    <citation type="submission" date="2011-01" db="EMBL/GenBank/DDBJ databases">
        <title>Whole genome sequence of Amphibacillus xylinus NBRC 15112.</title>
        <authorList>
            <person name="Nakazawa H."/>
            <person name="Katano Y."/>
            <person name="Nakamura S."/>
            <person name="Sasagawa M."/>
            <person name="Fukada J."/>
            <person name="Arai T."/>
            <person name="Sasakura N."/>
            <person name="Mochizuki D."/>
            <person name="Hosoyama A."/>
            <person name="Harada K."/>
            <person name="Horikawa H."/>
            <person name="Kato Y."/>
            <person name="Harada T."/>
            <person name="Sasaki K."/>
            <person name="Sekiguchi M."/>
            <person name="Hodoyama M."/>
            <person name="Nishiko R."/>
            <person name="Narita H."/>
            <person name="Hanamaki A."/>
            <person name="Hata C."/>
            <person name="Konno Y."/>
            <person name="Niimura Y."/>
            <person name="Yamazaki S."/>
            <person name="Fujita N."/>
        </authorList>
    </citation>
    <scope>NUCLEOTIDE SEQUENCE [LARGE SCALE GENOMIC DNA]</scope>
    <source>
        <strain evidence="2">ATCC 51415 / DSM 6626 / JCM 7361 / LMG 17667 / NBRC 15112 / Ep01</strain>
    </source>
</reference>
<evidence type="ECO:0000313" key="1">
    <source>
        <dbReference type="EMBL" id="BAM48404.1"/>
    </source>
</evidence>
<dbReference type="AlphaFoldDB" id="K0J0R5"/>
<dbReference type="InterPro" id="IPR016193">
    <property type="entry name" value="Cytidine_deaminase-like"/>
</dbReference>
<dbReference type="RefSeq" id="WP_015010984.1">
    <property type="nucleotide sequence ID" value="NC_018704.1"/>
</dbReference>
<dbReference type="Proteomes" id="UP000006294">
    <property type="component" value="Chromosome"/>
</dbReference>
<proteinExistence type="predicted"/>
<evidence type="ECO:0008006" key="3">
    <source>
        <dbReference type="Google" id="ProtNLM"/>
    </source>
</evidence>